<sequence>MTRCALSFTRSVLAKYPLIRLSPPTLPTNVSTTAVIAPLPPNRSYSGLLGTEFPAQAVPAINTTLSTARLITRCIFMAHSSCIDK</sequence>
<evidence type="ECO:0000313" key="2">
    <source>
        <dbReference type="Proteomes" id="UP000248168"/>
    </source>
</evidence>
<proteinExistence type="predicted"/>
<dbReference type="Proteomes" id="UP000248168">
    <property type="component" value="Unassembled WGS sequence"/>
</dbReference>
<dbReference type="AlphaFoldDB" id="A0A330L4S8"/>
<accession>A0A330L4S8</accession>
<evidence type="ECO:0000313" key="1">
    <source>
        <dbReference type="EMBL" id="SPP64207.1"/>
    </source>
</evidence>
<reference evidence="2" key="1">
    <citation type="submission" date="2018-04" db="EMBL/GenBank/DDBJ databases">
        <authorList>
            <person name="Lucker S."/>
            <person name="Sakoula D."/>
        </authorList>
    </citation>
    <scope>NUCLEOTIDE SEQUENCE [LARGE SCALE GENOMIC DNA]</scope>
</reference>
<keyword evidence="2" id="KW-1185">Reference proteome</keyword>
<name>A0A330L4S8_9BACT</name>
<protein>
    <submittedName>
        <fullName evidence="1">Uncharacterized protein</fullName>
    </submittedName>
</protein>
<dbReference type="EMBL" id="OUNR01000002">
    <property type="protein sequence ID" value="SPP64207.1"/>
    <property type="molecule type" value="Genomic_DNA"/>
</dbReference>
<organism evidence="1 2">
    <name type="scientific">Nitrospira lenta</name>
    <dbReference type="NCBI Taxonomy" id="1436998"/>
    <lineage>
        <taxon>Bacteria</taxon>
        <taxon>Pseudomonadati</taxon>
        <taxon>Nitrospirota</taxon>
        <taxon>Nitrospiria</taxon>
        <taxon>Nitrospirales</taxon>
        <taxon>Nitrospiraceae</taxon>
        <taxon>Nitrospira</taxon>
    </lineage>
</organism>
<gene>
    <name evidence="1" type="ORF">NITLEN_100077</name>
</gene>
<dbReference type="InParanoid" id="A0A330L4S8"/>